<feature type="domain" description="HD/PDEase" evidence="8">
    <location>
        <begin position="92"/>
        <end position="207"/>
    </location>
</feature>
<comment type="cofactor">
    <cofactor evidence="3">
        <name>Co(2+)</name>
        <dbReference type="ChEBI" id="CHEBI:48828"/>
    </cofactor>
</comment>
<keyword evidence="7" id="KW-0378">Hydrolase</keyword>
<accession>A0A381X0N3</accession>
<gene>
    <name evidence="9" type="ORF">METZ01_LOCUS110996</name>
</gene>
<keyword evidence="6" id="KW-0479">Metal-binding</keyword>
<comment type="catalytic activity">
    <reaction evidence="1">
        <text>a 2'-deoxyribonucleoside 5'-phosphate + H2O = a 2'-deoxyribonucleoside + phosphate</text>
        <dbReference type="Rhea" id="RHEA:36167"/>
        <dbReference type="ChEBI" id="CHEBI:15377"/>
        <dbReference type="ChEBI" id="CHEBI:18274"/>
        <dbReference type="ChEBI" id="CHEBI:43474"/>
        <dbReference type="ChEBI" id="CHEBI:65317"/>
        <dbReference type="EC" id="3.1.3.89"/>
    </reaction>
</comment>
<dbReference type="EMBL" id="UINC01013461">
    <property type="protein sequence ID" value="SVA58142.1"/>
    <property type="molecule type" value="Genomic_DNA"/>
</dbReference>
<dbReference type="PANTHER" id="PTHR11845">
    <property type="entry name" value="5'-DEOXYNUCLEOTIDASE HDDC2"/>
    <property type="match status" value="1"/>
</dbReference>
<proteinExistence type="predicted"/>
<protein>
    <recommendedName>
        <fullName evidence="5">5'-deoxynucleotidase</fullName>
        <ecNumber evidence="5">3.1.3.89</ecNumber>
    </recommendedName>
</protein>
<reference evidence="9" key="1">
    <citation type="submission" date="2018-05" db="EMBL/GenBank/DDBJ databases">
        <authorList>
            <person name="Lanie J.A."/>
            <person name="Ng W.-L."/>
            <person name="Kazmierczak K.M."/>
            <person name="Andrzejewski T.M."/>
            <person name="Davidsen T.M."/>
            <person name="Wayne K.J."/>
            <person name="Tettelin H."/>
            <person name="Glass J.I."/>
            <person name="Rusch D."/>
            <person name="Podicherti R."/>
            <person name="Tsui H.-C.T."/>
            <person name="Winkler M.E."/>
        </authorList>
    </citation>
    <scope>NUCLEOTIDE SEQUENCE</scope>
</reference>
<evidence type="ECO:0000256" key="4">
    <source>
        <dbReference type="ARBA" id="ARBA00011738"/>
    </source>
</evidence>
<evidence type="ECO:0000256" key="2">
    <source>
        <dbReference type="ARBA" id="ARBA00001936"/>
    </source>
</evidence>
<name>A0A381X0N3_9ZZZZ</name>
<comment type="cofactor">
    <cofactor evidence="2">
        <name>Mn(2+)</name>
        <dbReference type="ChEBI" id="CHEBI:29035"/>
    </cofactor>
</comment>
<dbReference type="InterPro" id="IPR006674">
    <property type="entry name" value="HD_domain"/>
</dbReference>
<dbReference type="EC" id="3.1.3.89" evidence="5"/>
<comment type="subunit">
    <text evidence="4">Homodimer.</text>
</comment>
<dbReference type="InterPro" id="IPR039356">
    <property type="entry name" value="YfbR/HDDC2"/>
</dbReference>
<dbReference type="AlphaFoldDB" id="A0A381X0N3"/>
<dbReference type="CDD" id="cd00077">
    <property type="entry name" value="HDc"/>
    <property type="match status" value="1"/>
</dbReference>
<evidence type="ECO:0000256" key="7">
    <source>
        <dbReference type="ARBA" id="ARBA00022801"/>
    </source>
</evidence>
<evidence type="ECO:0000256" key="6">
    <source>
        <dbReference type="ARBA" id="ARBA00022723"/>
    </source>
</evidence>
<organism evidence="9">
    <name type="scientific">marine metagenome</name>
    <dbReference type="NCBI Taxonomy" id="408172"/>
    <lineage>
        <taxon>unclassified sequences</taxon>
        <taxon>metagenomes</taxon>
        <taxon>ecological metagenomes</taxon>
    </lineage>
</organism>
<dbReference type="Gene3D" id="1.10.3210.10">
    <property type="entry name" value="Hypothetical protein af1432"/>
    <property type="match status" value="1"/>
</dbReference>
<evidence type="ECO:0000256" key="5">
    <source>
        <dbReference type="ARBA" id="ARBA00012964"/>
    </source>
</evidence>
<dbReference type="FunFam" id="1.10.3210.10:FF:000035">
    <property type="entry name" value="HD family hydrolase"/>
    <property type="match status" value="1"/>
</dbReference>
<dbReference type="InterPro" id="IPR003607">
    <property type="entry name" value="HD/PDEase_dom"/>
</dbReference>
<evidence type="ECO:0000256" key="1">
    <source>
        <dbReference type="ARBA" id="ARBA00001638"/>
    </source>
</evidence>
<dbReference type="GO" id="GO:0046872">
    <property type="term" value="F:metal ion binding"/>
    <property type="evidence" value="ECO:0007669"/>
    <property type="project" value="UniProtKB-KW"/>
</dbReference>
<dbReference type="PANTHER" id="PTHR11845:SF13">
    <property type="entry name" value="5'-DEOXYNUCLEOTIDASE HDDC2"/>
    <property type="match status" value="1"/>
</dbReference>
<dbReference type="Pfam" id="PF13023">
    <property type="entry name" value="HD_3"/>
    <property type="match status" value="1"/>
</dbReference>
<evidence type="ECO:0000256" key="3">
    <source>
        <dbReference type="ARBA" id="ARBA00001941"/>
    </source>
</evidence>
<dbReference type="SMART" id="SM00471">
    <property type="entry name" value="HDc"/>
    <property type="match status" value="1"/>
</dbReference>
<dbReference type="GO" id="GO:0005737">
    <property type="term" value="C:cytoplasm"/>
    <property type="evidence" value="ECO:0007669"/>
    <property type="project" value="TreeGrafter"/>
</dbReference>
<sequence length="239" mass="27439">MISRIKILSFFIMLIKLVPGAGLERATARSSAECSPRLSYPGISAIQIVTNLSLSFQNINGINKMIEDFFQKVLELKNVPRRGWKEKLEIINPESVADHSYSTTIMSMILSDLEGLNTEKIIRMALLHDLAESVTGDIIPDDMTKHEKINKENLAMKQILKNLPSKVSKPYFEIWNEYQKKSTQEAILLHDIDKLEMAFQAKFYQNEGISKEKLQEFFNVAMENIKNKNLRNILSNFIE</sequence>
<dbReference type="SUPFAM" id="SSF109604">
    <property type="entry name" value="HD-domain/PDEase-like"/>
    <property type="match status" value="1"/>
</dbReference>
<evidence type="ECO:0000313" key="9">
    <source>
        <dbReference type="EMBL" id="SVA58142.1"/>
    </source>
</evidence>
<evidence type="ECO:0000259" key="8">
    <source>
        <dbReference type="SMART" id="SM00471"/>
    </source>
</evidence>
<dbReference type="GO" id="GO:0002953">
    <property type="term" value="F:5'-deoxynucleotidase activity"/>
    <property type="evidence" value="ECO:0007669"/>
    <property type="project" value="UniProtKB-EC"/>
</dbReference>